<dbReference type="AlphaFoldDB" id="A0AAD6CEU7"/>
<feature type="region of interest" description="Disordered" evidence="1">
    <location>
        <begin position="1"/>
        <end position="32"/>
    </location>
</feature>
<sequence>MTRRNQQDNTTPSTPSHEALGGAKVSQPEPRANSLNVITTSVDGMFLLAQIYLNSLAGKRSPKAIRSALNDLSSDIEKYESAYDDAMKRIQKWTAP</sequence>
<proteinExistence type="predicted"/>
<protein>
    <submittedName>
        <fullName evidence="2">Uncharacterized protein</fullName>
    </submittedName>
</protein>
<accession>A0AAD6CEU7</accession>
<dbReference type="GeneID" id="81596792"/>
<feature type="compositionally biased region" description="Polar residues" evidence="1">
    <location>
        <begin position="7"/>
        <end position="16"/>
    </location>
</feature>
<comment type="caution">
    <text evidence="2">The sequence shown here is derived from an EMBL/GenBank/DDBJ whole genome shotgun (WGS) entry which is preliminary data.</text>
</comment>
<reference evidence="2" key="1">
    <citation type="submission" date="2022-12" db="EMBL/GenBank/DDBJ databases">
        <authorList>
            <person name="Petersen C."/>
        </authorList>
    </citation>
    <scope>NUCLEOTIDE SEQUENCE</scope>
    <source>
        <strain evidence="2">IBT 16125</strain>
    </source>
</reference>
<dbReference type="EMBL" id="JAPVEA010000002">
    <property type="protein sequence ID" value="KAJ5461614.1"/>
    <property type="molecule type" value="Genomic_DNA"/>
</dbReference>
<evidence type="ECO:0000256" key="1">
    <source>
        <dbReference type="SAM" id="MobiDB-lite"/>
    </source>
</evidence>
<evidence type="ECO:0000313" key="2">
    <source>
        <dbReference type="EMBL" id="KAJ5461614.1"/>
    </source>
</evidence>
<reference evidence="2" key="2">
    <citation type="journal article" date="2023" name="IMA Fungus">
        <title>Comparative genomic study of the Penicillium genus elucidates a diverse pangenome and 15 lateral gene transfer events.</title>
        <authorList>
            <person name="Petersen C."/>
            <person name="Sorensen T."/>
            <person name="Nielsen M.R."/>
            <person name="Sondergaard T.E."/>
            <person name="Sorensen J.L."/>
            <person name="Fitzpatrick D.A."/>
            <person name="Frisvad J.C."/>
            <person name="Nielsen K.L."/>
        </authorList>
    </citation>
    <scope>NUCLEOTIDE SEQUENCE</scope>
    <source>
        <strain evidence="2">IBT 16125</strain>
    </source>
</reference>
<keyword evidence="3" id="KW-1185">Reference proteome</keyword>
<name>A0AAD6CEU7_9EURO</name>
<gene>
    <name evidence="2" type="ORF">N7458_003166</name>
</gene>
<organism evidence="2 3">
    <name type="scientific">Penicillium daleae</name>
    <dbReference type="NCBI Taxonomy" id="63821"/>
    <lineage>
        <taxon>Eukaryota</taxon>
        <taxon>Fungi</taxon>
        <taxon>Dikarya</taxon>
        <taxon>Ascomycota</taxon>
        <taxon>Pezizomycotina</taxon>
        <taxon>Eurotiomycetes</taxon>
        <taxon>Eurotiomycetidae</taxon>
        <taxon>Eurotiales</taxon>
        <taxon>Aspergillaceae</taxon>
        <taxon>Penicillium</taxon>
    </lineage>
</organism>
<dbReference type="RefSeq" id="XP_056770656.1">
    <property type="nucleotide sequence ID" value="XM_056906549.1"/>
</dbReference>
<evidence type="ECO:0000313" key="3">
    <source>
        <dbReference type="Proteomes" id="UP001213681"/>
    </source>
</evidence>
<dbReference type="Proteomes" id="UP001213681">
    <property type="component" value="Unassembled WGS sequence"/>
</dbReference>